<dbReference type="GO" id="GO:0016279">
    <property type="term" value="F:protein-lysine N-methyltransferase activity"/>
    <property type="evidence" value="ECO:0007669"/>
    <property type="project" value="TreeGrafter"/>
</dbReference>
<keyword evidence="5" id="KW-1185">Reference proteome</keyword>
<reference evidence="4 5" key="1">
    <citation type="journal article" date="2023" name="Elife">
        <title>Identification of key yeast species and microbe-microbe interactions impacting larval growth of Drosophila in the wild.</title>
        <authorList>
            <person name="Mure A."/>
            <person name="Sugiura Y."/>
            <person name="Maeda R."/>
            <person name="Honda K."/>
            <person name="Sakurai N."/>
            <person name="Takahashi Y."/>
            <person name="Watada M."/>
            <person name="Katoh T."/>
            <person name="Gotoh A."/>
            <person name="Gotoh Y."/>
            <person name="Taniguchi I."/>
            <person name="Nakamura K."/>
            <person name="Hayashi T."/>
            <person name="Katayama T."/>
            <person name="Uemura T."/>
            <person name="Hattori Y."/>
        </authorList>
    </citation>
    <scope>NUCLEOTIDE SEQUENCE [LARGE SCALE GENOMIC DNA]</scope>
    <source>
        <strain evidence="4 5">PK-24</strain>
    </source>
</reference>
<name>A0AAV5R2K7_PICKL</name>
<keyword evidence="1" id="KW-0175">Coiled coil</keyword>
<evidence type="ECO:0000256" key="2">
    <source>
        <dbReference type="SAM" id="MobiDB-lite"/>
    </source>
</evidence>
<evidence type="ECO:0000256" key="1">
    <source>
        <dbReference type="SAM" id="Coils"/>
    </source>
</evidence>
<dbReference type="PANTHER" id="PTHR13271">
    <property type="entry name" value="UNCHARACTERIZED PUTATIVE METHYLTRANSFERASE"/>
    <property type="match status" value="1"/>
</dbReference>
<feature type="region of interest" description="Disordered" evidence="2">
    <location>
        <begin position="212"/>
        <end position="234"/>
    </location>
</feature>
<evidence type="ECO:0000259" key="3">
    <source>
        <dbReference type="PROSITE" id="PS50280"/>
    </source>
</evidence>
<proteinExistence type="predicted"/>
<accession>A0AAV5R2K7</accession>
<protein>
    <submittedName>
        <fullName evidence="4">Cytochrome c lysine N-methyltransferase</fullName>
    </submittedName>
</protein>
<organism evidence="4 5">
    <name type="scientific">Pichia kluyveri</name>
    <name type="common">Yeast</name>
    <dbReference type="NCBI Taxonomy" id="36015"/>
    <lineage>
        <taxon>Eukaryota</taxon>
        <taxon>Fungi</taxon>
        <taxon>Dikarya</taxon>
        <taxon>Ascomycota</taxon>
        <taxon>Saccharomycotina</taxon>
        <taxon>Pichiomycetes</taxon>
        <taxon>Pichiales</taxon>
        <taxon>Pichiaceae</taxon>
        <taxon>Pichia</taxon>
    </lineage>
</organism>
<dbReference type="InterPro" id="IPR046341">
    <property type="entry name" value="SET_dom_sf"/>
</dbReference>
<sequence length="528" mass="62031">MFDKSVEGFERLEKWRENMGIIVNDKISVKNNEEYGMGVYCNEDIDVKEGDDDDNDDDGIELMRIPLKCTLSLVTFKEIIEKLSDEEKTVFKECLRLSMKFINYGESEILIVQLIAMNVLQKKGFKNEKLEDFYTYMDVLMNCKVNGFNIENEDAINDFREEFSGNLKLEISLLERERWERVSECINENMNVKINVVQIVAAVRSRVLEIPRVDDDDDDEEEEEEEEESDDEEEGGFYVDITLVPILDYVNHDCKYNAKFDVDIKTGDILLIGNKEVKFKKGDQIFISYDELEDLHNFISTYGFIPKGEDNIKVIDLPIFGYCGDKDKNEINDYLMTSRLDSLNETPLVRFAIEFKDRKMFSRPLVNDKDKRILCFIDDLPWGEWSQNDVDNRIEEKNEDKNEAEDESEGQRNIISYEERYKRGYEQLLNEDKDKHILKFHQYIDKAIKNLKDRSITMKELIMEYENQQNSPLVEILEIYNKMGVNLLEFADSSDDYLNDLPPLETPFKYNWAAPYKGGRSDIKLHTV</sequence>
<dbReference type="Proteomes" id="UP001378960">
    <property type="component" value="Unassembled WGS sequence"/>
</dbReference>
<dbReference type="SUPFAM" id="SSF82199">
    <property type="entry name" value="SET domain"/>
    <property type="match status" value="1"/>
</dbReference>
<feature type="coiled-coil region" evidence="1">
    <location>
        <begin position="387"/>
        <end position="414"/>
    </location>
</feature>
<dbReference type="AlphaFoldDB" id="A0AAV5R2K7"/>
<gene>
    <name evidence="4" type="ORF">DAPK24_018270</name>
</gene>
<dbReference type="Gene3D" id="3.90.1410.10">
    <property type="entry name" value="set domain protein methyltransferase, domain 1"/>
    <property type="match status" value="1"/>
</dbReference>
<evidence type="ECO:0000313" key="4">
    <source>
        <dbReference type="EMBL" id="GMM45252.1"/>
    </source>
</evidence>
<comment type="caution">
    <text evidence="4">The sequence shown here is derived from an EMBL/GenBank/DDBJ whole genome shotgun (WGS) entry which is preliminary data.</text>
</comment>
<evidence type="ECO:0000313" key="5">
    <source>
        <dbReference type="Proteomes" id="UP001378960"/>
    </source>
</evidence>
<feature type="domain" description="SET" evidence="3">
    <location>
        <begin position="25"/>
        <end position="290"/>
    </location>
</feature>
<feature type="compositionally biased region" description="Acidic residues" evidence="2">
    <location>
        <begin position="214"/>
        <end position="234"/>
    </location>
</feature>
<dbReference type="InterPro" id="IPR050600">
    <property type="entry name" value="SETD3_SETD6_MTase"/>
</dbReference>
<dbReference type="PROSITE" id="PS50280">
    <property type="entry name" value="SET"/>
    <property type="match status" value="1"/>
</dbReference>
<dbReference type="InterPro" id="IPR001214">
    <property type="entry name" value="SET_dom"/>
</dbReference>
<dbReference type="EMBL" id="BTGB01000002">
    <property type="protein sequence ID" value="GMM45252.1"/>
    <property type="molecule type" value="Genomic_DNA"/>
</dbReference>